<feature type="transmembrane region" description="Helical" evidence="1">
    <location>
        <begin position="6"/>
        <end position="27"/>
    </location>
</feature>
<sequence length="267" mass="28573">MTVSLITLGVIAALAIIALLGLAWLAYVNTETARTNGYDQGYGDAKTAFTEYTTSLEEQLTSSVGRLAKANRDIEAQLQDADRRIAIYAGRSYTRDELTSIRRAAKQLKLAALTYNQLSTSQVLELSDQARHALTVCGELEQLAQRIEDQLEGTAPTALPNTQQEAEAALLEAAAFAAGVPNGKSWLVYGPERCGKTTNAQAIADALGLTEIVDDWQPGDPAPITKALVLTNHLGPDHMPFSRRVLSYDQAMSLVAAKANAKQGAAA</sequence>
<dbReference type="Gene3D" id="3.40.50.300">
    <property type="entry name" value="P-loop containing nucleotide triphosphate hydrolases"/>
    <property type="match status" value="1"/>
</dbReference>
<dbReference type="AlphaFoldDB" id="A0A1G6NYJ2"/>
<accession>A0A1G6NYJ2</accession>
<name>A0A1G6NYJ2_9GAMM</name>
<dbReference type="SUPFAM" id="SSF52540">
    <property type="entry name" value="P-loop containing nucleoside triphosphate hydrolases"/>
    <property type="match status" value="1"/>
</dbReference>
<gene>
    <name evidence="2" type="ORF">SAMN05216576_10612</name>
</gene>
<evidence type="ECO:0000313" key="2">
    <source>
        <dbReference type="EMBL" id="SDC73002.1"/>
    </source>
</evidence>
<keyword evidence="3" id="KW-1185">Reference proteome</keyword>
<dbReference type="Proteomes" id="UP000199467">
    <property type="component" value="Unassembled WGS sequence"/>
</dbReference>
<dbReference type="InterPro" id="IPR027417">
    <property type="entry name" value="P-loop_NTPase"/>
</dbReference>
<keyword evidence="1" id="KW-0812">Transmembrane</keyword>
<protein>
    <submittedName>
        <fullName evidence="2">Uncharacterized protein</fullName>
    </submittedName>
</protein>
<proteinExistence type="predicted"/>
<organism evidence="2 3">
    <name type="scientific">Ectopseudomonas chengduensis</name>
    <dbReference type="NCBI Taxonomy" id="489632"/>
    <lineage>
        <taxon>Bacteria</taxon>
        <taxon>Pseudomonadati</taxon>
        <taxon>Pseudomonadota</taxon>
        <taxon>Gammaproteobacteria</taxon>
        <taxon>Pseudomonadales</taxon>
        <taxon>Pseudomonadaceae</taxon>
        <taxon>Ectopseudomonas</taxon>
    </lineage>
</organism>
<evidence type="ECO:0000313" key="3">
    <source>
        <dbReference type="Proteomes" id="UP000199467"/>
    </source>
</evidence>
<reference evidence="3" key="1">
    <citation type="submission" date="2016-10" db="EMBL/GenBank/DDBJ databases">
        <authorList>
            <person name="Varghese N."/>
            <person name="Submissions S."/>
        </authorList>
    </citation>
    <scope>NUCLEOTIDE SEQUENCE [LARGE SCALE GENOMIC DNA]</scope>
    <source>
        <strain evidence="3">DSM 26382</strain>
    </source>
</reference>
<dbReference type="EMBL" id="FMZQ01000006">
    <property type="protein sequence ID" value="SDC73002.1"/>
    <property type="molecule type" value="Genomic_DNA"/>
</dbReference>
<keyword evidence="1" id="KW-0472">Membrane</keyword>
<dbReference type="RefSeq" id="WP_244155372.1">
    <property type="nucleotide sequence ID" value="NZ_FMZQ01000006.1"/>
</dbReference>
<evidence type="ECO:0000256" key="1">
    <source>
        <dbReference type="SAM" id="Phobius"/>
    </source>
</evidence>
<keyword evidence="1" id="KW-1133">Transmembrane helix</keyword>